<comment type="catalytic activity">
    <reaction evidence="1">
        <text>ATP-dependent breakage, passage and rejoining of double-stranded DNA.</text>
        <dbReference type="EC" id="5.6.2.2"/>
    </reaction>
</comment>
<sequence length="91" mass="10520">MGDERLAQLTQYMQIQRILKIAFDRRAEILAAIEVATDRDEACRKLEELLGASDWEARAVLDIQLFRWTVTERERLARTITELQAELDASA</sequence>
<dbReference type="SUPFAM" id="SSF56719">
    <property type="entry name" value="Type II DNA topoisomerase"/>
    <property type="match status" value="1"/>
</dbReference>
<dbReference type="KEGG" id="nbe:Back2_20060"/>
<evidence type="ECO:0000256" key="1">
    <source>
        <dbReference type="ARBA" id="ARBA00000185"/>
    </source>
</evidence>
<dbReference type="OrthoDB" id="4952309at2"/>
<name>A0A3G9J3X8_9ACTN</name>
<dbReference type="GO" id="GO:0034335">
    <property type="term" value="F:DNA negative supercoiling activity"/>
    <property type="evidence" value="ECO:0007669"/>
    <property type="project" value="UniProtKB-ARBA"/>
</dbReference>
<dbReference type="InterPro" id="IPR013757">
    <property type="entry name" value="Topo_IIA_A_a_sf"/>
</dbReference>
<dbReference type="EMBL" id="AP019307">
    <property type="protein sequence ID" value="BBH17719.1"/>
    <property type="molecule type" value="Genomic_DNA"/>
</dbReference>
<proteinExistence type="predicted"/>
<gene>
    <name evidence="2" type="ORF">Back2_20060</name>
</gene>
<evidence type="ECO:0000313" key="2">
    <source>
        <dbReference type="EMBL" id="BBH17719.1"/>
    </source>
</evidence>
<dbReference type="InterPro" id="IPR013760">
    <property type="entry name" value="Topo_IIA-like_dom_sf"/>
</dbReference>
<protein>
    <submittedName>
        <fullName evidence="2">Uncharacterized protein</fullName>
    </submittedName>
</protein>
<dbReference type="GO" id="GO:0003677">
    <property type="term" value="F:DNA binding"/>
    <property type="evidence" value="ECO:0007669"/>
    <property type="project" value="InterPro"/>
</dbReference>
<keyword evidence="3" id="KW-1185">Reference proteome</keyword>
<reference evidence="2 3" key="1">
    <citation type="submission" date="2018-11" db="EMBL/GenBank/DDBJ databases">
        <title>Complete genome sequence of Nocardioides baekrokdamisoli strain KCTC 39748.</title>
        <authorList>
            <person name="Kang S.W."/>
            <person name="Lee K.C."/>
            <person name="Kim K.K."/>
            <person name="Kim J.S."/>
            <person name="Kim D.S."/>
            <person name="Ko S.H."/>
            <person name="Yang S.H."/>
            <person name="Shin Y.K."/>
            <person name="Lee J.S."/>
        </authorList>
    </citation>
    <scope>NUCLEOTIDE SEQUENCE [LARGE SCALE GENOMIC DNA]</scope>
    <source>
        <strain evidence="2 3">KCTC 39748</strain>
    </source>
</reference>
<dbReference type="AlphaFoldDB" id="A0A3G9J3X8"/>
<evidence type="ECO:0000313" key="3">
    <source>
        <dbReference type="Proteomes" id="UP000271573"/>
    </source>
</evidence>
<accession>A0A3G9J3X8</accession>
<dbReference type="Proteomes" id="UP000271573">
    <property type="component" value="Chromosome"/>
</dbReference>
<dbReference type="GO" id="GO:0005524">
    <property type="term" value="F:ATP binding"/>
    <property type="evidence" value="ECO:0007669"/>
    <property type="project" value="InterPro"/>
</dbReference>
<dbReference type="RefSeq" id="WP_125569092.1">
    <property type="nucleotide sequence ID" value="NZ_AP019307.1"/>
</dbReference>
<organism evidence="2 3">
    <name type="scientific">Nocardioides baekrokdamisoli</name>
    <dbReference type="NCBI Taxonomy" id="1804624"/>
    <lineage>
        <taxon>Bacteria</taxon>
        <taxon>Bacillati</taxon>
        <taxon>Actinomycetota</taxon>
        <taxon>Actinomycetes</taxon>
        <taxon>Propionibacteriales</taxon>
        <taxon>Nocardioidaceae</taxon>
        <taxon>Nocardioides</taxon>
    </lineage>
</organism>
<dbReference type="Gene3D" id="1.10.268.10">
    <property type="entry name" value="Topoisomerase, domain 3"/>
    <property type="match status" value="1"/>
</dbReference>